<evidence type="ECO:0008006" key="4">
    <source>
        <dbReference type="Google" id="ProtNLM"/>
    </source>
</evidence>
<comment type="caution">
    <text evidence="2">The sequence shown here is derived from an EMBL/GenBank/DDBJ whole genome shotgun (WGS) entry which is preliminary data.</text>
</comment>
<dbReference type="Proteomes" id="UP001589733">
    <property type="component" value="Unassembled WGS sequence"/>
</dbReference>
<keyword evidence="3" id="KW-1185">Reference proteome</keyword>
<proteinExistence type="predicted"/>
<sequence>MKPLSMKPLSLTRCRSLAFLLCAGLASGAAAQDQELKACGGAAGAPAWAAATIKSGGIYRGTVGSLPVALQLGAGADGVGGEARYYYERKGINIELTPFRSGESLILQEEVWTGPMEGLVVTGCLTLSRTAAGLTGIWAKSNGLGKLPVRLSPMNVLGMALKLPPSPGLLKLKTADPLAFLKLNHAWTAQAGGKSVREPLSGIVYPRVLGASAALNAALQDQQLGHAVSALDCESMLGSSDMDEGYDLNAAITYTSAKLVSLREDAGYYCGGAHPDNFSVGVMLDRATGRAVSLSAIWPKLTAARQKTLYLAHLPTEVDAECRDVLPEMGSEFTFHLTPAGLNLTPTSLPHVVGACAETAVLPFASLKADANPQGAYYREFYR</sequence>
<reference evidence="2 3" key="1">
    <citation type="submission" date="2024-09" db="EMBL/GenBank/DDBJ databases">
        <authorList>
            <person name="Sun Q."/>
            <person name="Mori K."/>
        </authorList>
    </citation>
    <scope>NUCLEOTIDE SEQUENCE [LARGE SCALE GENOMIC DNA]</scope>
    <source>
        <strain evidence="2 3">JCM 13503</strain>
    </source>
</reference>
<dbReference type="EMBL" id="JBHLYR010000052">
    <property type="protein sequence ID" value="MFB9993733.1"/>
    <property type="molecule type" value="Genomic_DNA"/>
</dbReference>
<protein>
    <recommendedName>
        <fullName evidence="4">TAXI family TRAP transporter solute-binding subunit</fullName>
    </recommendedName>
</protein>
<feature type="chain" id="PRO_5047341377" description="TAXI family TRAP transporter solute-binding subunit" evidence="1">
    <location>
        <begin position="32"/>
        <end position="383"/>
    </location>
</feature>
<name>A0ABV6B1W6_9DEIO</name>
<organism evidence="2 3">
    <name type="scientific">Deinococcus oregonensis</name>
    <dbReference type="NCBI Taxonomy" id="1805970"/>
    <lineage>
        <taxon>Bacteria</taxon>
        <taxon>Thermotogati</taxon>
        <taxon>Deinococcota</taxon>
        <taxon>Deinococci</taxon>
        <taxon>Deinococcales</taxon>
        <taxon>Deinococcaceae</taxon>
        <taxon>Deinococcus</taxon>
    </lineage>
</organism>
<dbReference type="RefSeq" id="WP_380013133.1">
    <property type="nucleotide sequence ID" value="NZ_JBHLYR010000052.1"/>
</dbReference>
<evidence type="ECO:0000313" key="3">
    <source>
        <dbReference type="Proteomes" id="UP001589733"/>
    </source>
</evidence>
<evidence type="ECO:0000313" key="2">
    <source>
        <dbReference type="EMBL" id="MFB9993733.1"/>
    </source>
</evidence>
<gene>
    <name evidence="2" type="ORF">ACFFLM_17375</name>
</gene>
<evidence type="ECO:0000256" key="1">
    <source>
        <dbReference type="SAM" id="SignalP"/>
    </source>
</evidence>
<feature type="signal peptide" evidence="1">
    <location>
        <begin position="1"/>
        <end position="31"/>
    </location>
</feature>
<accession>A0ABV6B1W6</accession>
<keyword evidence="1" id="KW-0732">Signal</keyword>